<protein>
    <submittedName>
        <fullName evidence="2">Uncharacterized protein</fullName>
    </submittedName>
</protein>
<feature type="region of interest" description="Disordered" evidence="1">
    <location>
        <begin position="54"/>
        <end position="77"/>
    </location>
</feature>
<evidence type="ECO:0000313" key="2">
    <source>
        <dbReference type="EMBL" id="KAL0307113.1"/>
    </source>
</evidence>
<sequence>MEAVVGTCITAFNCSQTADAIIYCITPISLGDNFPKEVCGDVLFRGGSMEGLEGLEDPATIGPPAGAKEVPVTTCRA</sequence>
<evidence type="ECO:0000256" key="1">
    <source>
        <dbReference type="SAM" id="MobiDB-lite"/>
    </source>
</evidence>
<organism evidence="2">
    <name type="scientific">Sesamum radiatum</name>
    <name type="common">Black benniseed</name>
    <dbReference type="NCBI Taxonomy" id="300843"/>
    <lineage>
        <taxon>Eukaryota</taxon>
        <taxon>Viridiplantae</taxon>
        <taxon>Streptophyta</taxon>
        <taxon>Embryophyta</taxon>
        <taxon>Tracheophyta</taxon>
        <taxon>Spermatophyta</taxon>
        <taxon>Magnoliopsida</taxon>
        <taxon>eudicotyledons</taxon>
        <taxon>Gunneridae</taxon>
        <taxon>Pentapetalae</taxon>
        <taxon>asterids</taxon>
        <taxon>lamiids</taxon>
        <taxon>Lamiales</taxon>
        <taxon>Pedaliaceae</taxon>
        <taxon>Sesamum</taxon>
    </lineage>
</organism>
<name>A0AAW2KKY6_SESRA</name>
<proteinExistence type="predicted"/>
<reference evidence="2" key="1">
    <citation type="submission" date="2020-06" db="EMBL/GenBank/DDBJ databases">
        <authorList>
            <person name="Li T."/>
            <person name="Hu X."/>
            <person name="Zhang T."/>
            <person name="Song X."/>
            <person name="Zhang H."/>
            <person name="Dai N."/>
            <person name="Sheng W."/>
            <person name="Hou X."/>
            <person name="Wei L."/>
        </authorList>
    </citation>
    <scope>NUCLEOTIDE SEQUENCE</scope>
    <source>
        <strain evidence="2">G02</strain>
        <tissue evidence="2">Leaf</tissue>
    </source>
</reference>
<dbReference type="EMBL" id="JACGWJ010000028">
    <property type="protein sequence ID" value="KAL0307113.1"/>
    <property type="molecule type" value="Genomic_DNA"/>
</dbReference>
<dbReference type="AlphaFoldDB" id="A0AAW2KKY6"/>
<accession>A0AAW2KKY6</accession>
<gene>
    <name evidence="2" type="ORF">Sradi_6128600</name>
</gene>
<comment type="caution">
    <text evidence="2">The sequence shown here is derived from an EMBL/GenBank/DDBJ whole genome shotgun (WGS) entry which is preliminary data.</text>
</comment>
<reference evidence="2" key="2">
    <citation type="journal article" date="2024" name="Plant">
        <title>Genomic evolution and insights into agronomic trait innovations of Sesamum species.</title>
        <authorList>
            <person name="Miao H."/>
            <person name="Wang L."/>
            <person name="Qu L."/>
            <person name="Liu H."/>
            <person name="Sun Y."/>
            <person name="Le M."/>
            <person name="Wang Q."/>
            <person name="Wei S."/>
            <person name="Zheng Y."/>
            <person name="Lin W."/>
            <person name="Duan Y."/>
            <person name="Cao H."/>
            <person name="Xiong S."/>
            <person name="Wang X."/>
            <person name="Wei L."/>
            <person name="Li C."/>
            <person name="Ma Q."/>
            <person name="Ju M."/>
            <person name="Zhao R."/>
            <person name="Li G."/>
            <person name="Mu C."/>
            <person name="Tian Q."/>
            <person name="Mei H."/>
            <person name="Zhang T."/>
            <person name="Gao T."/>
            <person name="Zhang H."/>
        </authorList>
    </citation>
    <scope>NUCLEOTIDE SEQUENCE</scope>
    <source>
        <strain evidence="2">G02</strain>
    </source>
</reference>